<proteinExistence type="predicted"/>
<name>A0A8J4XRW8_CHIOP</name>
<dbReference type="EMBL" id="JACEEZ010021938">
    <property type="protein sequence ID" value="KAG0712948.1"/>
    <property type="molecule type" value="Genomic_DNA"/>
</dbReference>
<evidence type="ECO:0000313" key="1">
    <source>
        <dbReference type="EMBL" id="KAG0712948.1"/>
    </source>
</evidence>
<gene>
    <name evidence="1" type="ORF">GWK47_001951</name>
</gene>
<sequence length="232" mass="25970">MSRNDRQLGSHPAWAPCWRDDVLLARFARFADSSSNVRFFIETKLNVGLTTGRTRAGAPNRSGSLFLFFGRGKQRAFPSERLPRLPTQRKGKDAPTFPDVLAPRGREEIFSSGCHLVTHFPLCPRRVVEKYLKILFFRDLSPRSPIRPFEELYPDGVSTGDKVVFSVIGVRALSQKMSHHGGHGRVNRGEHFLSFKGGEKTPGKPLCWKGVLGPISPVWGHKKILLLVAISN</sequence>
<dbReference type="Proteomes" id="UP000770661">
    <property type="component" value="Unassembled WGS sequence"/>
</dbReference>
<reference evidence="1" key="1">
    <citation type="submission" date="2020-07" db="EMBL/GenBank/DDBJ databases">
        <title>The High-quality genome of the commercially important snow crab, Chionoecetes opilio.</title>
        <authorList>
            <person name="Jeong J.-H."/>
            <person name="Ryu S."/>
        </authorList>
    </citation>
    <scope>NUCLEOTIDE SEQUENCE</scope>
    <source>
        <strain evidence="1">MADBK_172401_WGS</strain>
        <tissue evidence="1">Digestive gland</tissue>
    </source>
</reference>
<organism evidence="1 2">
    <name type="scientific">Chionoecetes opilio</name>
    <name type="common">Atlantic snow crab</name>
    <name type="synonym">Cancer opilio</name>
    <dbReference type="NCBI Taxonomy" id="41210"/>
    <lineage>
        <taxon>Eukaryota</taxon>
        <taxon>Metazoa</taxon>
        <taxon>Ecdysozoa</taxon>
        <taxon>Arthropoda</taxon>
        <taxon>Crustacea</taxon>
        <taxon>Multicrustacea</taxon>
        <taxon>Malacostraca</taxon>
        <taxon>Eumalacostraca</taxon>
        <taxon>Eucarida</taxon>
        <taxon>Decapoda</taxon>
        <taxon>Pleocyemata</taxon>
        <taxon>Brachyura</taxon>
        <taxon>Eubrachyura</taxon>
        <taxon>Majoidea</taxon>
        <taxon>Majidae</taxon>
        <taxon>Chionoecetes</taxon>
    </lineage>
</organism>
<protein>
    <submittedName>
        <fullName evidence="1">Uncharacterized protein</fullName>
    </submittedName>
</protein>
<evidence type="ECO:0000313" key="2">
    <source>
        <dbReference type="Proteomes" id="UP000770661"/>
    </source>
</evidence>
<keyword evidence="2" id="KW-1185">Reference proteome</keyword>
<accession>A0A8J4XRW8</accession>
<comment type="caution">
    <text evidence="1">The sequence shown here is derived from an EMBL/GenBank/DDBJ whole genome shotgun (WGS) entry which is preliminary data.</text>
</comment>
<dbReference type="AlphaFoldDB" id="A0A8J4XRW8"/>